<dbReference type="PANTHER" id="PTHR33223:SF8">
    <property type="entry name" value="OS04G0172440 PROTEIN"/>
    <property type="match status" value="1"/>
</dbReference>
<dbReference type="AlphaFoldDB" id="A0AAV9LN98"/>
<gene>
    <name evidence="2" type="ORF">R3W88_031895</name>
</gene>
<feature type="compositionally biased region" description="Pro residues" evidence="1">
    <location>
        <begin position="414"/>
        <end position="425"/>
    </location>
</feature>
<dbReference type="EMBL" id="JAWPEI010000005">
    <property type="protein sequence ID" value="KAK4726978.1"/>
    <property type="molecule type" value="Genomic_DNA"/>
</dbReference>
<feature type="region of interest" description="Disordered" evidence="1">
    <location>
        <begin position="400"/>
        <end position="425"/>
    </location>
</feature>
<feature type="region of interest" description="Disordered" evidence="1">
    <location>
        <begin position="25"/>
        <end position="51"/>
    </location>
</feature>
<organism evidence="2 3">
    <name type="scientific">Solanum pinnatisectum</name>
    <name type="common">tansyleaf nightshade</name>
    <dbReference type="NCBI Taxonomy" id="50273"/>
    <lineage>
        <taxon>Eukaryota</taxon>
        <taxon>Viridiplantae</taxon>
        <taxon>Streptophyta</taxon>
        <taxon>Embryophyta</taxon>
        <taxon>Tracheophyta</taxon>
        <taxon>Spermatophyta</taxon>
        <taxon>Magnoliopsida</taxon>
        <taxon>eudicotyledons</taxon>
        <taxon>Gunneridae</taxon>
        <taxon>Pentapetalae</taxon>
        <taxon>asterids</taxon>
        <taxon>lamiids</taxon>
        <taxon>Solanales</taxon>
        <taxon>Solanaceae</taxon>
        <taxon>Solanoideae</taxon>
        <taxon>Solaneae</taxon>
        <taxon>Solanum</taxon>
    </lineage>
</organism>
<evidence type="ECO:0000313" key="2">
    <source>
        <dbReference type="EMBL" id="KAK4726978.1"/>
    </source>
</evidence>
<reference evidence="2 3" key="1">
    <citation type="submission" date="2023-10" db="EMBL/GenBank/DDBJ databases">
        <title>Genome-Wide Identification Analysis in wild type Solanum Pinnatisectum Reveals Some Genes Defensing Phytophthora Infestans.</title>
        <authorList>
            <person name="Sun C."/>
        </authorList>
    </citation>
    <scope>NUCLEOTIDE SEQUENCE [LARGE SCALE GENOMIC DNA]</scope>
    <source>
        <strain evidence="2">LQN</strain>
        <tissue evidence="2">Leaf</tissue>
    </source>
</reference>
<keyword evidence="3" id="KW-1185">Reference proteome</keyword>
<name>A0AAV9LN98_9SOLN</name>
<evidence type="ECO:0000256" key="1">
    <source>
        <dbReference type="SAM" id="MobiDB-lite"/>
    </source>
</evidence>
<sequence>MRAEINKTQDLTNLAIIAYTPTLDNGRPPLHFPISDPTPEHFPNNSSTATIPKPPIIDLTTPNPRHASFSHQTSPTPQNPNFPPIQQILTQIIQNPPTTQPIPLKTACQNSTLSESQPLFTTQFELDHYEKKENEWKVIKGKDEQNIKERVLNAMKDFQYTPDIVGLNCEDFCIHPHLDLPKGFTVPKFDTFSGVENPFAHLRAYCNQFVGFRKDETLLMRLFSRTLKGEAFEGYISQEMKQWPSWNALANDFIERFGYNVEFNPDRYSLERIKLKSWESYREYAYRWRREVAKVRPPMTKKEIIEVFVHIQELEYYNRMLLILGGKFSEIVKIGEAIEDGLKTGKIIRTTPHVESPRPLTRKREDVSSISFELSQKSKRHAGHYVQNLLPSKTYPLATQNPYPIQPNYQSSPPNYPNYQTPPPNYPNFQAAPLNLLNYQAP</sequence>
<evidence type="ECO:0000313" key="3">
    <source>
        <dbReference type="Proteomes" id="UP001311915"/>
    </source>
</evidence>
<proteinExistence type="predicted"/>
<dbReference type="PANTHER" id="PTHR33223">
    <property type="entry name" value="CCHC-TYPE DOMAIN-CONTAINING PROTEIN"/>
    <property type="match status" value="1"/>
</dbReference>
<protein>
    <recommendedName>
        <fullName evidence="4">Retrotransposon gag domain-containing protein</fullName>
    </recommendedName>
</protein>
<evidence type="ECO:0008006" key="4">
    <source>
        <dbReference type="Google" id="ProtNLM"/>
    </source>
</evidence>
<dbReference type="Proteomes" id="UP001311915">
    <property type="component" value="Unassembled WGS sequence"/>
</dbReference>
<comment type="caution">
    <text evidence="2">The sequence shown here is derived from an EMBL/GenBank/DDBJ whole genome shotgun (WGS) entry which is preliminary data.</text>
</comment>
<accession>A0AAV9LN98</accession>